<evidence type="ECO:0000256" key="3">
    <source>
        <dbReference type="ARBA" id="ARBA00023315"/>
    </source>
</evidence>
<evidence type="ECO:0000256" key="1">
    <source>
        <dbReference type="ARBA" id="ARBA00005656"/>
    </source>
</evidence>
<keyword evidence="2" id="KW-0808">Transferase</keyword>
<accession>A0ABM7WVN3</accession>
<sequence length="307" mass="31848">MIPIPTLERLVAEARSVGPLRLAVAAAESDTALGAAALARRQRIADVVLVGDRDGICRRLAALGEDPALFAVEPAASDADAARRAVAMVRGGEAAILMKGRLQTADLLRAILDRTGGLRDGRLLSDVLVADHPLSPEPRLLGITDGGVNVAPTLAQKREIALNAVALFRSLGHDRPRVACLCAVEGVTDAMPHTRDAAALAAMNADGELPGCLVSGPLALDNALSVEAAREKGIDHPVAGRADVLLVPTIETGNALGKAFTYLAHRHVAHVIVGARAPVLIPSRVERAEDKLYSIALGAVAAARGSR</sequence>
<evidence type="ECO:0000313" key="5">
    <source>
        <dbReference type="EMBL" id="BDG03561.1"/>
    </source>
</evidence>
<dbReference type="InterPro" id="IPR050500">
    <property type="entry name" value="Phos_Acetyltrans/Butyryltrans"/>
</dbReference>
<dbReference type="InterPro" id="IPR012147">
    <property type="entry name" value="P_Ac_Bu_trans"/>
</dbReference>
<name>A0ABM7WVN3_9BACT</name>
<dbReference type="Gene3D" id="3.40.718.10">
    <property type="entry name" value="Isopropylmalate Dehydrogenase"/>
    <property type="match status" value="1"/>
</dbReference>
<organism evidence="5 6">
    <name type="scientific">Anaeromyxobacter oryzae</name>
    <dbReference type="NCBI Taxonomy" id="2918170"/>
    <lineage>
        <taxon>Bacteria</taxon>
        <taxon>Pseudomonadati</taxon>
        <taxon>Myxococcota</taxon>
        <taxon>Myxococcia</taxon>
        <taxon>Myxococcales</taxon>
        <taxon>Cystobacterineae</taxon>
        <taxon>Anaeromyxobacteraceae</taxon>
        <taxon>Anaeromyxobacter</taxon>
    </lineage>
</organism>
<feature type="domain" description="Phosphate acetyl/butaryl transferase" evidence="4">
    <location>
        <begin position="80"/>
        <end position="298"/>
    </location>
</feature>
<proteinExistence type="inferred from homology"/>
<dbReference type="Proteomes" id="UP001162891">
    <property type="component" value="Chromosome"/>
</dbReference>
<comment type="similarity">
    <text evidence="1">Belongs to the phosphate acetyltransferase and butyryltransferase family.</text>
</comment>
<dbReference type="PANTHER" id="PTHR43356">
    <property type="entry name" value="PHOSPHATE ACETYLTRANSFERASE"/>
    <property type="match status" value="1"/>
</dbReference>
<evidence type="ECO:0000259" key="4">
    <source>
        <dbReference type="Pfam" id="PF01515"/>
    </source>
</evidence>
<dbReference type="PANTHER" id="PTHR43356:SF2">
    <property type="entry name" value="PHOSPHATE ACETYLTRANSFERASE"/>
    <property type="match status" value="1"/>
</dbReference>
<dbReference type="EMBL" id="AP025591">
    <property type="protein sequence ID" value="BDG03561.1"/>
    <property type="molecule type" value="Genomic_DNA"/>
</dbReference>
<keyword evidence="6" id="KW-1185">Reference proteome</keyword>
<reference evidence="6" key="1">
    <citation type="journal article" date="2022" name="Int. J. Syst. Evol. Microbiol.">
        <title>Anaeromyxobacter oryzae sp. nov., Anaeromyxobacter diazotrophicus sp. nov. and Anaeromyxobacter paludicola sp. nov., isolated from paddy soils.</title>
        <authorList>
            <person name="Itoh H."/>
            <person name="Xu Z."/>
            <person name="Mise K."/>
            <person name="Masuda Y."/>
            <person name="Ushijima N."/>
            <person name="Hayakawa C."/>
            <person name="Shiratori Y."/>
            <person name="Senoo K."/>
        </authorList>
    </citation>
    <scope>NUCLEOTIDE SEQUENCE [LARGE SCALE GENOMIC DNA]</scope>
    <source>
        <strain evidence="6">Red232</strain>
    </source>
</reference>
<protein>
    <submittedName>
        <fullName evidence="5">Phosphate butyryltransferase</fullName>
    </submittedName>
</protein>
<gene>
    <name evidence="5" type="ORF">AMOR_25570</name>
</gene>
<dbReference type="InterPro" id="IPR002505">
    <property type="entry name" value="PTA_PTB"/>
</dbReference>
<evidence type="ECO:0000313" key="6">
    <source>
        <dbReference type="Proteomes" id="UP001162891"/>
    </source>
</evidence>
<dbReference type="SUPFAM" id="SSF53659">
    <property type="entry name" value="Isocitrate/Isopropylmalate dehydrogenase-like"/>
    <property type="match status" value="1"/>
</dbReference>
<dbReference type="RefSeq" id="WP_248361673.1">
    <property type="nucleotide sequence ID" value="NZ_AP025591.1"/>
</dbReference>
<dbReference type="Pfam" id="PF01515">
    <property type="entry name" value="PTA_PTB"/>
    <property type="match status" value="1"/>
</dbReference>
<evidence type="ECO:0000256" key="2">
    <source>
        <dbReference type="ARBA" id="ARBA00022679"/>
    </source>
</evidence>
<keyword evidence="3" id="KW-0012">Acyltransferase</keyword>
<dbReference type="PIRSF" id="PIRSF000428">
    <property type="entry name" value="P_Ac_trans"/>
    <property type="match status" value="1"/>
</dbReference>